<keyword evidence="2" id="KW-1185">Reference proteome</keyword>
<dbReference type="KEGG" id="abp:AGABI1DRAFT110426"/>
<accession>K5X7D9</accession>
<dbReference type="GeneID" id="18822945"/>
<reference evidence="2" key="1">
    <citation type="journal article" date="2012" name="Proc. Natl. Acad. Sci. U.S.A.">
        <title>Genome sequence of the button mushroom Agaricus bisporus reveals mechanisms governing adaptation to a humic-rich ecological niche.</title>
        <authorList>
            <person name="Morin E."/>
            <person name="Kohler A."/>
            <person name="Baker A.R."/>
            <person name="Foulongne-Oriol M."/>
            <person name="Lombard V."/>
            <person name="Nagy L.G."/>
            <person name="Ohm R.A."/>
            <person name="Patyshakuliyeva A."/>
            <person name="Brun A."/>
            <person name="Aerts A.L."/>
            <person name="Bailey A.M."/>
            <person name="Billette C."/>
            <person name="Coutinho P.M."/>
            <person name="Deakin G."/>
            <person name="Doddapaneni H."/>
            <person name="Floudas D."/>
            <person name="Grimwood J."/>
            <person name="Hilden K."/>
            <person name="Kuees U."/>
            <person name="LaButti K.M."/>
            <person name="Lapidus A."/>
            <person name="Lindquist E.A."/>
            <person name="Lucas S.M."/>
            <person name="Murat C."/>
            <person name="Riley R.W."/>
            <person name="Salamov A.A."/>
            <person name="Schmutz J."/>
            <person name="Subramanian V."/>
            <person name="Woesten H.A.B."/>
            <person name="Xu J."/>
            <person name="Eastwood D.C."/>
            <person name="Foster G.D."/>
            <person name="Sonnenberg A.S."/>
            <person name="Cullen D."/>
            <person name="de Vries R.P."/>
            <person name="Lundell T."/>
            <person name="Hibbett D.S."/>
            <person name="Henrissat B."/>
            <person name="Burton K.S."/>
            <person name="Kerrigan R.W."/>
            <person name="Challen M.P."/>
            <person name="Grigoriev I.V."/>
            <person name="Martin F."/>
        </authorList>
    </citation>
    <scope>NUCLEOTIDE SEQUENCE [LARGE SCALE GENOMIC DNA]</scope>
    <source>
        <strain evidence="2">JB137-S8 / ATCC MYA-4627 / FGSC 10392</strain>
    </source>
</reference>
<dbReference type="InParanoid" id="K5X7D9"/>
<evidence type="ECO:0000313" key="1">
    <source>
        <dbReference type="EMBL" id="EKM83826.1"/>
    </source>
</evidence>
<dbReference type="EMBL" id="JH971385">
    <property type="protein sequence ID" value="EKM83826.1"/>
    <property type="molecule type" value="Genomic_DNA"/>
</dbReference>
<gene>
    <name evidence="1" type="ORF">AGABI1DRAFT_110426</name>
</gene>
<evidence type="ECO:0000313" key="2">
    <source>
        <dbReference type="Proteomes" id="UP000008493"/>
    </source>
</evidence>
<dbReference type="HOGENOM" id="CLU_3068070_0_0_1"/>
<organism evidence="1 2">
    <name type="scientific">Agaricus bisporus var. burnettii (strain JB137-S8 / ATCC MYA-4627 / FGSC 10392)</name>
    <name type="common">White button mushroom</name>
    <dbReference type="NCBI Taxonomy" id="597362"/>
    <lineage>
        <taxon>Eukaryota</taxon>
        <taxon>Fungi</taxon>
        <taxon>Dikarya</taxon>
        <taxon>Basidiomycota</taxon>
        <taxon>Agaricomycotina</taxon>
        <taxon>Agaricomycetes</taxon>
        <taxon>Agaricomycetidae</taxon>
        <taxon>Agaricales</taxon>
        <taxon>Agaricineae</taxon>
        <taxon>Agaricaceae</taxon>
        <taxon>Agaricus</taxon>
    </lineage>
</organism>
<dbReference type="RefSeq" id="XP_007325630.1">
    <property type="nucleotide sequence ID" value="XM_007325568.1"/>
</dbReference>
<proteinExistence type="predicted"/>
<dbReference type="Proteomes" id="UP000008493">
    <property type="component" value="Unassembled WGS sequence"/>
</dbReference>
<protein>
    <submittedName>
        <fullName evidence="1">Uncharacterized protein</fullName>
    </submittedName>
</protein>
<name>K5X7D9_AGABU</name>
<dbReference type="AlphaFoldDB" id="K5X7D9"/>
<sequence length="53" mass="5392">MTGESGNGIEEGDRGVSVAIADSAGGDLLRAALVVDTSAADRLARSRSSRFIL</sequence>